<keyword evidence="4 10" id="KW-0378">Hydrolase</keyword>
<keyword evidence="2 10" id="KW-0547">Nucleotide-binding</keyword>
<evidence type="ECO:0000256" key="2">
    <source>
        <dbReference type="ARBA" id="ARBA00022741"/>
    </source>
</evidence>
<evidence type="ECO:0000256" key="9">
    <source>
        <dbReference type="ARBA" id="ARBA00023204"/>
    </source>
</evidence>
<evidence type="ECO:0000313" key="12">
    <source>
        <dbReference type="EMBL" id="ORB42239.1"/>
    </source>
</evidence>
<comment type="miscellaneous">
    <text evidence="10">In the RecBCD complex, RecB has a slow 3'-5' helicase, an exonuclease activity and loads RecA onto ssDNA, RecD has a fast 5'-3' helicase activity, while RecC stimulates the ATPase and processivity of the RecB helicase and contributes to recognition of the Chi site.</text>
</comment>
<dbReference type="PANTHER" id="PTHR30591:SF1">
    <property type="entry name" value="RECBCD ENZYME SUBUNIT RECC"/>
    <property type="match status" value="1"/>
</dbReference>
<evidence type="ECO:0000256" key="1">
    <source>
        <dbReference type="ARBA" id="ARBA00022722"/>
    </source>
</evidence>
<dbReference type="RefSeq" id="WP_083171633.1">
    <property type="nucleotide sequence ID" value="NZ_AP022619.1"/>
</dbReference>
<keyword evidence="3 10" id="KW-0227">DNA damage</keyword>
<dbReference type="GO" id="GO:0009338">
    <property type="term" value="C:exodeoxyribonuclease V complex"/>
    <property type="evidence" value="ECO:0007669"/>
    <property type="project" value="InterPro"/>
</dbReference>
<evidence type="ECO:0000313" key="13">
    <source>
        <dbReference type="Proteomes" id="UP000192513"/>
    </source>
</evidence>
<dbReference type="NCBIfam" id="TIGR01450">
    <property type="entry name" value="recC"/>
    <property type="match status" value="1"/>
</dbReference>
<dbReference type="PANTHER" id="PTHR30591">
    <property type="entry name" value="RECBCD ENZYME SUBUNIT RECC"/>
    <property type="match status" value="1"/>
</dbReference>
<sequence length="1098" mass="120467">MALHLHRAERTDLLADALGALLANPPIDPFAEELVLVPARGVERWLSQRLSHLLGRSRGGPGGDGVCAGVAFRSPSSLIAELTGTADKDPWSPDAMTWPLLEVIDCSLDEPWCRTLATHLGHFDTGPEAELRRGRRYSVARRLAGLFASYASQRPQLLADWLTGDEGPDDLDADLAWQPELWRAVAAIIPADPPHARHRSTIARLLAGPCDLPARLSLFGHTRLSRTDVELLEAAAAHHDLHLWLPHPSDRLWRGLTGVHGVVRRRDDDSRRAARHPLLQTLGRDLRELQRGLPASRATDEFIGAATRSDTLLGWLQSDIAANAVRPTGRKPSPGDRSVQVHSCHGAGRQIDVLREVLLGLLEDDPTLEPRDIVVMCPDIETYAPLIVAGFGLGDLTGEGHPAHRLRVRLADRSPAQTNPLLGVAEQLLNFAGGRATATEVLNLAQAAPVRARFAFTDDNLDSMTAWVRESGIRWGFDKEQRAPYGLDHILHNTWRFGLDRILTGVAMSDDSQAWLNTALPLDDVGSNKVELAGRLAEYVARLQSAVDALDGPRPLTEWIDALTTGVTALTQVGTDDAWQAGQLRSEFANALEQAGSRDSTMMRLPDVRALLAGHLAGRPTRANFRTGTLTVCTMVPMRSVPHRVVCLLGLDDGVFPRFSRPDGDDALARVPMTGERDIRSEDRQLLLDAICAATETLVITYTGNDEHTGHPRPPAVPLSELLDALDQTACERVRGRVVVRHPLQPFDIRNVTPGELVPGQPFTFDPTTMVAARAAAGDRHAARPFFAGPLSEPPHDDVALADLVTFLRDPVKGFFRALDYVLPWEVEDLEDEMPVQIDNLAEWTVGDRMLRDMLHGMHPDTAANAEWRRGTLPPGRLGMRKAIEIRDQAADLARTALRHRGVDADAYDVDVDLGGGRRLTGTVTPVFGERTVSVTFSKLGGKHLMESWIPLLALSTAVPDRDWAALCIGRARTDHRIEQRLLGPPPGPGEALRDLVRLYDAGRREPLPLPVRTSFAWAEARHSGRDPVRAAGWRWHSQNNFHGENAEPAHEKLWGKRAPLSVLLGAPHLGEEVGGEDSRLGALAARLWLPMLRSEVR</sequence>
<comment type="caution">
    <text evidence="12">The sequence shown here is derived from an EMBL/GenBank/DDBJ whole genome shotgun (WGS) entry which is preliminary data.</text>
</comment>
<evidence type="ECO:0000256" key="10">
    <source>
        <dbReference type="HAMAP-Rule" id="MF_01486"/>
    </source>
</evidence>
<dbReference type="GO" id="GO:0003677">
    <property type="term" value="F:DNA binding"/>
    <property type="evidence" value="ECO:0007669"/>
    <property type="project" value="UniProtKB-UniRule"/>
</dbReference>
<evidence type="ECO:0000256" key="5">
    <source>
        <dbReference type="ARBA" id="ARBA00022806"/>
    </source>
</evidence>
<dbReference type="InterPro" id="IPR027417">
    <property type="entry name" value="P-loop_NTPase"/>
</dbReference>
<dbReference type="InterPro" id="IPR041500">
    <property type="entry name" value="RecC_C"/>
</dbReference>
<keyword evidence="7 10" id="KW-0067">ATP-binding</keyword>
<dbReference type="InterPro" id="IPR013986">
    <property type="entry name" value="DExx_box_DNA_helicase_dom_sf"/>
</dbReference>
<dbReference type="EMBL" id="MVIE01000010">
    <property type="protein sequence ID" value="ORB42239.1"/>
    <property type="molecule type" value="Genomic_DNA"/>
</dbReference>
<dbReference type="InterPro" id="IPR011335">
    <property type="entry name" value="Restrct_endonuc-II-like"/>
</dbReference>
<evidence type="ECO:0000256" key="6">
    <source>
        <dbReference type="ARBA" id="ARBA00022839"/>
    </source>
</evidence>
<dbReference type="GO" id="GO:0000724">
    <property type="term" value="P:double-strand break repair via homologous recombination"/>
    <property type="evidence" value="ECO:0007669"/>
    <property type="project" value="UniProtKB-UniRule"/>
</dbReference>
<comment type="function">
    <text evidence="10">A helicase/nuclease that prepares dsDNA breaks (DSB) for recombinational DNA repair. Binds to DSBs and unwinds DNA via a highly rapid and processive ATP-dependent bidirectional helicase activity. Unwinds dsDNA until it encounters a Chi (crossover hotspot instigator) sequence from the 3' direction. Cuts ssDNA a few nucleotides 3' to the Chi site. The properties and activities of the enzyme are changed at Chi. The Chi-altered holoenzyme produces a long 3'-ssDNA overhang and facilitates RecA-binding to the ssDNA for homologous DNA recombination and repair. Holoenzyme degrades any linearized DNA that is unable to undergo homologous recombination. In the holoenzyme this subunit recognizes the wild-type Chi sequence, and when added to isolated RecB increases its ATP-dependent helicase processivity.</text>
</comment>
<feature type="domain" description="RecC C-terminal" evidence="11">
    <location>
        <begin position="797"/>
        <end position="1023"/>
    </location>
</feature>
<dbReference type="AlphaFoldDB" id="A0A1X0IBR9"/>
<evidence type="ECO:0000259" key="11">
    <source>
        <dbReference type="Pfam" id="PF17946"/>
    </source>
</evidence>
<dbReference type="GO" id="GO:0008854">
    <property type="term" value="F:exodeoxyribonuclease V activity"/>
    <property type="evidence" value="ECO:0007669"/>
    <property type="project" value="InterPro"/>
</dbReference>
<dbReference type="GO" id="GO:0005524">
    <property type="term" value="F:ATP binding"/>
    <property type="evidence" value="ECO:0007669"/>
    <property type="project" value="UniProtKB-UniRule"/>
</dbReference>
<dbReference type="Pfam" id="PF17946">
    <property type="entry name" value="RecC_C"/>
    <property type="match status" value="1"/>
</dbReference>
<dbReference type="SUPFAM" id="SSF52540">
    <property type="entry name" value="P-loop containing nucleoside triphosphate hydrolases"/>
    <property type="match status" value="2"/>
</dbReference>
<dbReference type="HAMAP" id="MF_01486">
    <property type="entry name" value="RecC"/>
    <property type="match status" value="1"/>
</dbReference>
<dbReference type="Proteomes" id="UP000192513">
    <property type="component" value="Unassembled WGS sequence"/>
</dbReference>
<evidence type="ECO:0000256" key="3">
    <source>
        <dbReference type="ARBA" id="ARBA00022763"/>
    </source>
</evidence>
<organism evidence="12 13">
    <name type="scientific">Mycobacterium paraseoulense</name>
    <dbReference type="NCBI Taxonomy" id="590652"/>
    <lineage>
        <taxon>Bacteria</taxon>
        <taxon>Bacillati</taxon>
        <taxon>Actinomycetota</taxon>
        <taxon>Actinomycetes</taxon>
        <taxon>Mycobacteriales</taxon>
        <taxon>Mycobacteriaceae</taxon>
        <taxon>Mycobacterium</taxon>
    </lineage>
</organism>
<keyword evidence="1 10" id="KW-0540">Nuclease</keyword>
<keyword evidence="9 10" id="KW-0234">DNA repair</keyword>
<dbReference type="Gene3D" id="3.40.50.10930">
    <property type="match status" value="1"/>
</dbReference>
<evidence type="ECO:0000256" key="8">
    <source>
        <dbReference type="ARBA" id="ARBA00023125"/>
    </source>
</evidence>
<keyword evidence="6 10" id="KW-0269">Exonuclease</keyword>
<keyword evidence="8 10" id="KW-0238">DNA-binding</keyword>
<name>A0A1X0IBR9_9MYCO</name>
<keyword evidence="13" id="KW-1185">Reference proteome</keyword>
<keyword evidence="5 10" id="KW-0347">Helicase</keyword>
<evidence type="ECO:0000256" key="4">
    <source>
        <dbReference type="ARBA" id="ARBA00022801"/>
    </source>
</evidence>
<proteinExistence type="inferred from homology"/>
<gene>
    <name evidence="10" type="primary">recC</name>
    <name evidence="12" type="ORF">BST39_10440</name>
</gene>
<dbReference type="STRING" id="590652.BST39_10440"/>
<dbReference type="GO" id="GO:0003678">
    <property type="term" value="F:DNA helicase activity"/>
    <property type="evidence" value="ECO:0007669"/>
    <property type="project" value="UniProtKB-UniRule"/>
</dbReference>
<dbReference type="Pfam" id="PF04257">
    <property type="entry name" value="Exonuc_V_gamma"/>
    <property type="match status" value="1"/>
</dbReference>
<comment type="subunit">
    <text evidence="10">Heterotrimer of RecB, RecC and RecD. All subunits contribute to DNA-binding.</text>
</comment>
<dbReference type="OrthoDB" id="9762834at2"/>
<reference evidence="12 13" key="1">
    <citation type="submission" date="2017-02" db="EMBL/GenBank/DDBJ databases">
        <title>The new phylogeny of genus Mycobacterium.</title>
        <authorList>
            <person name="Tortoli E."/>
            <person name="Trovato A."/>
            <person name="Cirillo D.M."/>
        </authorList>
    </citation>
    <scope>NUCLEOTIDE SEQUENCE [LARGE SCALE GENOMIC DNA]</scope>
    <source>
        <strain evidence="12 13">DSM 45000</strain>
    </source>
</reference>
<evidence type="ECO:0000256" key="7">
    <source>
        <dbReference type="ARBA" id="ARBA00022840"/>
    </source>
</evidence>
<comment type="similarity">
    <text evidence="10">Belongs to the RecC family.</text>
</comment>
<dbReference type="Gene3D" id="1.10.10.160">
    <property type="match status" value="1"/>
</dbReference>
<dbReference type="SUPFAM" id="SSF52980">
    <property type="entry name" value="Restriction endonuclease-like"/>
    <property type="match status" value="1"/>
</dbReference>
<protein>
    <recommendedName>
        <fullName evidence="10">RecBCD enzyme subunit RecC</fullName>
    </recommendedName>
    <alternativeName>
        <fullName evidence="10">Exonuclease V subunit RecC</fullName>
        <shortName evidence="10">ExoV subunit RecC</shortName>
    </alternativeName>
    <alternativeName>
        <fullName evidence="10">Helicase/nuclease RecBCD subunit RecC</fullName>
    </alternativeName>
</protein>
<dbReference type="InterPro" id="IPR006697">
    <property type="entry name" value="RecC"/>
</dbReference>
<dbReference type="Gene3D" id="3.40.50.300">
    <property type="entry name" value="P-loop containing nucleotide triphosphate hydrolases"/>
    <property type="match status" value="2"/>
</dbReference>
<accession>A0A1X0IBR9</accession>
<dbReference type="PIRSF" id="PIRSF000980">
    <property type="entry name" value="RecC"/>
    <property type="match status" value="1"/>
</dbReference>